<dbReference type="CDD" id="cd09272">
    <property type="entry name" value="RNase_HI_RT_Ty1"/>
    <property type="match status" value="1"/>
</dbReference>
<dbReference type="EMBL" id="VJMH01002666">
    <property type="protein sequence ID" value="KAF0707991.1"/>
    <property type="molecule type" value="Genomic_DNA"/>
</dbReference>
<dbReference type="PANTHER" id="PTHR11439">
    <property type="entry name" value="GAG-POL-RELATED RETROTRANSPOSON"/>
    <property type="match status" value="1"/>
</dbReference>
<reference evidence="1" key="1">
    <citation type="submission" date="2019-06" db="EMBL/GenBank/DDBJ databases">
        <title>Genomics analysis of Aphanomyces spp. identifies a new class of oomycete effector associated with host adaptation.</title>
        <authorList>
            <person name="Gaulin E."/>
        </authorList>
    </citation>
    <scope>NUCLEOTIDE SEQUENCE</scope>
    <source>
        <strain evidence="1">CBS 578.67</strain>
    </source>
</reference>
<comment type="caution">
    <text evidence="1">The sequence shown here is derived from an EMBL/GenBank/DDBJ whole genome shotgun (WGS) entry which is preliminary data.</text>
</comment>
<organism evidence="1">
    <name type="scientific">Aphanomyces stellatus</name>
    <dbReference type="NCBI Taxonomy" id="120398"/>
    <lineage>
        <taxon>Eukaryota</taxon>
        <taxon>Sar</taxon>
        <taxon>Stramenopiles</taxon>
        <taxon>Oomycota</taxon>
        <taxon>Saprolegniomycetes</taxon>
        <taxon>Saprolegniales</taxon>
        <taxon>Verrucalvaceae</taxon>
        <taxon>Aphanomyces</taxon>
    </lineage>
</organism>
<dbReference type="AlphaFoldDB" id="A0A6A4ZBJ3"/>
<dbReference type="OrthoDB" id="123721at2759"/>
<evidence type="ECO:0000313" key="1">
    <source>
        <dbReference type="EMBL" id="KAF0707991.1"/>
    </source>
</evidence>
<name>A0A6A4ZBJ3_9STRA</name>
<dbReference type="PANTHER" id="PTHR11439:SF483">
    <property type="entry name" value="PEPTIDE SYNTHASE GLIP-LIKE, PUTATIVE (AFU_ORTHOLOGUE AFUA_3G12920)-RELATED"/>
    <property type="match status" value="1"/>
</dbReference>
<gene>
    <name evidence="1" type="ORF">As57867_006462</name>
</gene>
<protein>
    <recommendedName>
        <fullName evidence="2">Reverse transcriptase Ty1/copia-type domain-containing protein</fullName>
    </recommendedName>
</protein>
<proteinExistence type="predicted"/>
<dbReference type="InterPro" id="IPR043502">
    <property type="entry name" value="DNA/RNA_pol_sf"/>
</dbReference>
<evidence type="ECO:0008006" key="2">
    <source>
        <dbReference type="Google" id="ProtNLM"/>
    </source>
</evidence>
<dbReference type="SUPFAM" id="SSF56672">
    <property type="entry name" value="DNA/RNA polymerases"/>
    <property type="match status" value="1"/>
</dbReference>
<feature type="non-terminal residue" evidence="1">
    <location>
        <position position="1"/>
    </location>
</feature>
<accession>A0A6A4ZBJ3</accession>
<sequence>DPKTGNVSVRQTKFAKDILEKFSMNNSNPVKTPQDPGLKLTKAMCEGGCKHEETMAKVPYRNAVGCLMYLMVGTRPDLAAAVGVLSQFAADPCPTHWQALKRVFRYIQGTKTHGIVFQAGSEDGLQGYSDADWAGDIETRRSTSGYAFMMNGGCISWRSKKQRTVALSSTEAEYMALTEATQEAIWLKAFLCEIGEMETKSAVKIYEDNQGSIALAKNPEFHKRTKHIDIRYHFVREKVEDGQVVLEYCSTKDMLADLMTKPITAVQFDFLRSKLGVQGATTAESSGSVVNKAPRPATVHQ</sequence>